<evidence type="ECO:0000313" key="3">
    <source>
        <dbReference type="EMBL" id="KAH7120517.1"/>
    </source>
</evidence>
<evidence type="ECO:0000313" key="4">
    <source>
        <dbReference type="Proteomes" id="UP000738349"/>
    </source>
</evidence>
<organism evidence="3 4">
    <name type="scientific">Dactylonectria macrodidyma</name>
    <dbReference type="NCBI Taxonomy" id="307937"/>
    <lineage>
        <taxon>Eukaryota</taxon>
        <taxon>Fungi</taxon>
        <taxon>Dikarya</taxon>
        <taxon>Ascomycota</taxon>
        <taxon>Pezizomycotina</taxon>
        <taxon>Sordariomycetes</taxon>
        <taxon>Hypocreomycetidae</taxon>
        <taxon>Hypocreales</taxon>
        <taxon>Nectriaceae</taxon>
        <taxon>Dactylonectria</taxon>
    </lineage>
</organism>
<evidence type="ECO:0000256" key="1">
    <source>
        <dbReference type="ARBA" id="ARBA00029464"/>
    </source>
</evidence>
<dbReference type="SUPFAM" id="SSF53474">
    <property type="entry name" value="alpha/beta-Hydrolases"/>
    <property type="match status" value="1"/>
</dbReference>
<dbReference type="InterPro" id="IPR029058">
    <property type="entry name" value="AB_hydrolase_fold"/>
</dbReference>
<dbReference type="PANTHER" id="PTHR47751">
    <property type="entry name" value="SUPERFAMILY HYDROLASE, PUTATIVE (AFU_ORTHOLOGUE AFUA_2G16580)-RELATED"/>
    <property type="match status" value="1"/>
</dbReference>
<feature type="domain" description="AB hydrolase-1" evidence="2">
    <location>
        <begin position="41"/>
        <end position="273"/>
    </location>
</feature>
<dbReference type="AlphaFoldDB" id="A0A9P9DK98"/>
<dbReference type="GO" id="GO:0016787">
    <property type="term" value="F:hydrolase activity"/>
    <property type="evidence" value="ECO:0007669"/>
    <property type="project" value="UniProtKB-KW"/>
</dbReference>
<accession>A0A9P9DK98</accession>
<dbReference type="EMBL" id="JAGMUV010000025">
    <property type="protein sequence ID" value="KAH7120517.1"/>
    <property type="molecule type" value="Genomic_DNA"/>
</dbReference>
<keyword evidence="3" id="KW-0378">Hydrolase</keyword>
<dbReference type="Pfam" id="PF12697">
    <property type="entry name" value="Abhydrolase_6"/>
    <property type="match status" value="1"/>
</dbReference>
<dbReference type="Gene3D" id="3.40.50.1820">
    <property type="entry name" value="alpha/beta hydrolase"/>
    <property type="match status" value="1"/>
</dbReference>
<keyword evidence="4" id="KW-1185">Reference proteome</keyword>
<dbReference type="Proteomes" id="UP000738349">
    <property type="component" value="Unassembled WGS sequence"/>
</dbReference>
<dbReference type="InterPro" id="IPR000073">
    <property type="entry name" value="AB_hydrolase_1"/>
</dbReference>
<reference evidence="3" key="1">
    <citation type="journal article" date="2021" name="Nat. Commun.">
        <title>Genetic determinants of endophytism in the Arabidopsis root mycobiome.</title>
        <authorList>
            <person name="Mesny F."/>
            <person name="Miyauchi S."/>
            <person name="Thiergart T."/>
            <person name="Pickel B."/>
            <person name="Atanasova L."/>
            <person name="Karlsson M."/>
            <person name="Huettel B."/>
            <person name="Barry K.W."/>
            <person name="Haridas S."/>
            <person name="Chen C."/>
            <person name="Bauer D."/>
            <person name="Andreopoulos W."/>
            <person name="Pangilinan J."/>
            <person name="LaButti K."/>
            <person name="Riley R."/>
            <person name="Lipzen A."/>
            <person name="Clum A."/>
            <person name="Drula E."/>
            <person name="Henrissat B."/>
            <person name="Kohler A."/>
            <person name="Grigoriev I.V."/>
            <person name="Martin F.M."/>
            <person name="Hacquard S."/>
        </authorList>
    </citation>
    <scope>NUCLEOTIDE SEQUENCE</scope>
    <source>
        <strain evidence="3">MPI-CAGE-AT-0147</strain>
    </source>
</reference>
<proteinExistence type="inferred from homology"/>
<protein>
    <submittedName>
        <fullName evidence="3">Alpha/Beta hydrolase protein</fullName>
    </submittedName>
</protein>
<comment type="caution">
    <text evidence="3">The sequence shown here is derived from an EMBL/GenBank/DDBJ whole genome shotgun (WGS) entry which is preliminary data.</text>
</comment>
<dbReference type="PANTHER" id="PTHR47751:SF2">
    <property type="entry name" value="DLTD N-TERMINAL DOMAIN PROTEIN (AFU_ORTHOLOGUE AFUA_8G00380)-RELATED"/>
    <property type="match status" value="1"/>
</dbReference>
<name>A0A9P9DK98_9HYPO</name>
<comment type="similarity">
    <text evidence="1">Belongs to the polyketide transferase af380 family.</text>
</comment>
<evidence type="ECO:0000259" key="2">
    <source>
        <dbReference type="Pfam" id="PF12697"/>
    </source>
</evidence>
<dbReference type="Gene3D" id="1.10.10.800">
    <property type="match status" value="1"/>
</dbReference>
<sequence>MAATRDVDITTYDSLTLKATFYGVGPARPCIIMSSGFSGLRGHFLPDFASRFNAAGYGVLAYDNRCWGDSEGSPREEVDPWLQTRDYFDVFNYTATLSDVDPSKIVYWGSSMSGGNVICAAAVNKKIAAVIAQVPFASGEAIARLPGTSTSLLTGNRSGDSHIQVPIWPSSTEEVLSGTSKAVLKDPEAVAFTAELDRRGIDYSKVCTLQSLTNTVLHEPQAYIHRISPTPLLMVVADQDVTTMAHLQFAAFEKALQPKTLKVLKGVGHFSPYYGETFEENIKAQLEFLKDVLGPERDNEAR</sequence>
<dbReference type="OrthoDB" id="2498029at2759"/>
<gene>
    <name evidence="3" type="ORF">EDB81DRAFT_914169</name>
</gene>
<dbReference type="InterPro" id="IPR051411">
    <property type="entry name" value="Polyketide_trans_af380"/>
</dbReference>